<dbReference type="AlphaFoldDB" id="A0A2A2F4S5"/>
<dbReference type="SUPFAM" id="SSF48452">
    <property type="entry name" value="TPR-like"/>
    <property type="match status" value="2"/>
</dbReference>
<dbReference type="EMBL" id="NSKD01000006">
    <property type="protein sequence ID" value="PAU79629.1"/>
    <property type="molecule type" value="Genomic_DNA"/>
</dbReference>
<organism evidence="2 3">
    <name type="scientific">Halovibrio salipaludis</name>
    <dbReference type="NCBI Taxonomy" id="2032626"/>
    <lineage>
        <taxon>Bacteria</taxon>
        <taxon>Pseudomonadati</taxon>
        <taxon>Pseudomonadota</taxon>
        <taxon>Gammaproteobacteria</taxon>
        <taxon>Oceanospirillales</taxon>
        <taxon>Halomonadaceae</taxon>
        <taxon>Halovibrio</taxon>
    </lineage>
</organism>
<dbReference type="InterPro" id="IPR011990">
    <property type="entry name" value="TPR-like_helical_dom_sf"/>
</dbReference>
<dbReference type="Proteomes" id="UP000218896">
    <property type="component" value="Unassembled WGS sequence"/>
</dbReference>
<proteinExistence type="predicted"/>
<reference evidence="2 3" key="1">
    <citation type="submission" date="2017-08" db="EMBL/GenBank/DDBJ databases">
        <title>Halovibrio sewagensis sp. nov., isolated from wastewater of high salinity.</title>
        <authorList>
            <person name="Dong X."/>
            <person name="Zhang G."/>
        </authorList>
    </citation>
    <scope>NUCLEOTIDE SEQUENCE [LARGE SCALE GENOMIC DNA]</scope>
    <source>
        <strain evidence="2 3">YL5-2</strain>
    </source>
</reference>
<sequence>MGMMRAGRLLNAGLIALLMTGASGARATVLLQEGAATLGDLSPIVIRTGGGTGPDASLEEAVRRHARVFRRADDPLVRVRTLNRIQNLQARFGGPLGLSEKASERLHREALDDFETLLAGTKGEREAELLYEAARASDIAGQPRRSVGYLERILEQHGDSEFMAEAAFRTGEHRFSQGRYADAAEAFGGAREHGPDDDFRNDSLYMLGWSRFLNDEAMKAAGLFLVFMDRYHDQGTGFASVSGKDAEQVADAQRVLSLIATYDRGPETLARVLDAHGDRPYAATLYDHLLRFLRERGDHQGSVATAEAFRARYLDHVAAPAMLTEVVESWRLAGNTERMRDAMAEAVEAHAEPDAMAALDRPVRRQVMGYLRALGVWHYTRGQALEGGESRSHYRQASQRLRQYADRAGRFRMEADAMGTGAGYMVLLAGDAALRGGRTAGAAGLYERAAWSEPPFPGAGEAAYALVQLRQDQWHRQEDAESRDRLIADARRFVQDFPWHADINGVRQTLANRLYEAGRYAEARGVARTLVDADATDDQRRAGWILLGHLRMDAEEYANAASAWAEVRKLTPAEDDRMADFRERHGLALYREAQRLAAGEQSEQARTWFQKAYRAAPGTDVAASARYDETGLVLELAQWDEAIRLLQTFRQRFPEHDLAQGAGERIVHAHRQAGRPGEAADAMLATTPDDLDPEERWSRQLRAARYYREAGRLADAVALYERYLADGTDHLGGHVFQQERRHELALMQKTLEREEALSGTHRAIVEAEDGAEGTARSARLASRSALWLGRRAADVFERIELGAPLDESLARKRDALSESLEWFRRAERFGIAETATESTYRMAELYRQLAQDVLDSERPSGLTDLQANQYEMLLEEEAYPFEEKAIELHQRNQQRIPEGHWTGWVSRSLDSLADLFPARYERDLQWTEARHEAAR</sequence>
<keyword evidence="3" id="KW-1185">Reference proteome</keyword>
<name>A0A2A2F4S5_9GAMM</name>
<protein>
    <recommendedName>
        <fullName evidence="4">Tetratricopeptide repeat protein</fullName>
    </recommendedName>
</protein>
<accession>A0A2A2F4S5</accession>
<gene>
    <name evidence="2" type="ORF">CK501_12535</name>
</gene>
<feature type="signal peptide" evidence="1">
    <location>
        <begin position="1"/>
        <end position="27"/>
    </location>
</feature>
<dbReference type="Gene3D" id="1.25.40.10">
    <property type="entry name" value="Tetratricopeptide repeat domain"/>
    <property type="match status" value="3"/>
</dbReference>
<evidence type="ECO:0008006" key="4">
    <source>
        <dbReference type="Google" id="ProtNLM"/>
    </source>
</evidence>
<evidence type="ECO:0000313" key="3">
    <source>
        <dbReference type="Proteomes" id="UP000218896"/>
    </source>
</evidence>
<evidence type="ECO:0000313" key="2">
    <source>
        <dbReference type="EMBL" id="PAU79629.1"/>
    </source>
</evidence>
<feature type="chain" id="PRO_5012403718" description="Tetratricopeptide repeat protein" evidence="1">
    <location>
        <begin position="28"/>
        <end position="935"/>
    </location>
</feature>
<evidence type="ECO:0000256" key="1">
    <source>
        <dbReference type="SAM" id="SignalP"/>
    </source>
</evidence>
<keyword evidence="1" id="KW-0732">Signal</keyword>
<comment type="caution">
    <text evidence="2">The sequence shown here is derived from an EMBL/GenBank/DDBJ whole genome shotgun (WGS) entry which is preliminary data.</text>
</comment>